<evidence type="ECO:0000313" key="1">
    <source>
        <dbReference type="EMBL" id="TDL25366.1"/>
    </source>
</evidence>
<dbReference type="STRING" id="50990.A0A4Y7QDE2"/>
<proteinExistence type="predicted"/>
<name>A0A4Y7QDE2_9AGAM</name>
<gene>
    <name evidence="1" type="ORF">BD410DRAFT_637324</name>
</gene>
<evidence type="ECO:0000313" key="2">
    <source>
        <dbReference type="Proteomes" id="UP000294933"/>
    </source>
</evidence>
<dbReference type="EMBL" id="ML170164">
    <property type="protein sequence ID" value="TDL25366.1"/>
    <property type="molecule type" value="Genomic_DNA"/>
</dbReference>
<organism evidence="1 2">
    <name type="scientific">Rickenella mellea</name>
    <dbReference type="NCBI Taxonomy" id="50990"/>
    <lineage>
        <taxon>Eukaryota</taxon>
        <taxon>Fungi</taxon>
        <taxon>Dikarya</taxon>
        <taxon>Basidiomycota</taxon>
        <taxon>Agaricomycotina</taxon>
        <taxon>Agaricomycetes</taxon>
        <taxon>Hymenochaetales</taxon>
        <taxon>Rickenellaceae</taxon>
        <taxon>Rickenella</taxon>
    </lineage>
</organism>
<accession>A0A4Y7QDE2</accession>
<dbReference type="AlphaFoldDB" id="A0A4Y7QDE2"/>
<protein>
    <recommendedName>
        <fullName evidence="3">F-box domain-containing protein</fullName>
    </recommendedName>
</protein>
<dbReference type="Proteomes" id="UP000294933">
    <property type="component" value="Unassembled WGS sequence"/>
</dbReference>
<evidence type="ECO:0008006" key="3">
    <source>
        <dbReference type="Google" id="ProtNLM"/>
    </source>
</evidence>
<keyword evidence="2" id="KW-1185">Reference proteome</keyword>
<reference evidence="1 2" key="1">
    <citation type="submission" date="2018-06" db="EMBL/GenBank/DDBJ databases">
        <title>A transcriptomic atlas of mushroom development highlights an independent origin of complex multicellularity.</title>
        <authorList>
            <consortium name="DOE Joint Genome Institute"/>
            <person name="Krizsan K."/>
            <person name="Almasi E."/>
            <person name="Merenyi Z."/>
            <person name="Sahu N."/>
            <person name="Viragh M."/>
            <person name="Koszo T."/>
            <person name="Mondo S."/>
            <person name="Kiss B."/>
            <person name="Balint B."/>
            <person name="Kues U."/>
            <person name="Barry K."/>
            <person name="Hegedus J.C."/>
            <person name="Henrissat B."/>
            <person name="Johnson J."/>
            <person name="Lipzen A."/>
            <person name="Ohm R."/>
            <person name="Nagy I."/>
            <person name="Pangilinan J."/>
            <person name="Yan J."/>
            <person name="Xiong Y."/>
            <person name="Grigoriev I.V."/>
            <person name="Hibbett D.S."/>
            <person name="Nagy L.G."/>
        </authorList>
    </citation>
    <scope>NUCLEOTIDE SEQUENCE [LARGE SCALE GENOMIC DNA]</scope>
    <source>
        <strain evidence="1 2">SZMC22713</strain>
    </source>
</reference>
<dbReference type="VEuPathDB" id="FungiDB:BD410DRAFT_637324"/>
<dbReference type="OrthoDB" id="2269034at2759"/>
<sequence>MLDNQTPSPTSPKRCTAPIERLYFDILSQIFLECLSETQLSSVRMSEAPVLLGRICSHWRAVVLNTPMLWAGLMLGSGRVQNDDAKDAMAAAEWKIRAGSCLMSYSLWRTPDVIDVILPHCGQWRTINAHLEFDGWHKMYAAISQGAPCLRYLALEILASRLSSGFIQQIDIALPIPGASQLQKLITATNCRVHFNRMEAPSLRKLLFYGPTLTAGPVSDIAHISSISRLVAILDLLSDSVPKLSKPTHYYKVFEMELSRPGFDLLLDVIRAPSLESLDCTFRHSIDDNRVVCALSHFLKRSGACLLTWISTH</sequence>